<evidence type="ECO:0000313" key="2">
    <source>
        <dbReference type="Proteomes" id="UP000028761"/>
    </source>
</evidence>
<dbReference type="AlphaFoldDB" id="A0A8I5NN12"/>
<sequence length="112" mass="12737">FHTHRRVARILWGISVYPSLDFHSFCFFWRWGFALVAQAGVQWHNLGSLQPLPPGFKRFSCLSLLSSWDYKLVPPRLANFVFLVEMGAVAQSRLTASSASRVHAILLPQPPE</sequence>
<dbReference type="PANTHER" id="PTHR46254">
    <property type="entry name" value="PROTEIN GVQW1-RELATED"/>
    <property type="match status" value="1"/>
</dbReference>
<dbReference type="Ensembl" id="ENSPANT00000065777.1">
    <property type="protein sequence ID" value="ENSPANP00000054669.1"/>
    <property type="gene ID" value="ENSPANG00000050431.1"/>
</dbReference>
<dbReference type="PANTHER" id="PTHR46254:SF3">
    <property type="entry name" value="SECRETED PROTEIN"/>
    <property type="match status" value="1"/>
</dbReference>
<dbReference type="Proteomes" id="UP000028761">
    <property type="component" value="Chromosome 7"/>
</dbReference>
<reference evidence="1" key="2">
    <citation type="submission" date="2025-08" db="UniProtKB">
        <authorList>
            <consortium name="Ensembl"/>
        </authorList>
    </citation>
    <scope>IDENTIFICATION</scope>
</reference>
<reference evidence="1 2" key="1">
    <citation type="submission" date="2012-03" db="EMBL/GenBank/DDBJ databases">
        <title>Whole Genome Assembly of Papio anubis.</title>
        <authorList>
            <person name="Liu Y.L."/>
            <person name="Abraham K.A."/>
            <person name="Akbar H.A."/>
            <person name="Ali S.A."/>
            <person name="Anosike U.A."/>
            <person name="Aqrawi P.A."/>
            <person name="Arias F.A."/>
            <person name="Attaway T.A."/>
            <person name="Awwad R.A."/>
            <person name="Babu C.B."/>
            <person name="Bandaranaike D.B."/>
            <person name="Battles P.B."/>
            <person name="Bell A.B."/>
            <person name="Beltran B.B."/>
            <person name="Berhane-Mersha D.B."/>
            <person name="Bess C.B."/>
            <person name="Bickham C.B."/>
            <person name="Bolden T.B."/>
            <person name="Carter K.C."/>
            <person name="Chau D.C."/>
            <person name="Chavez A.C."/>
            <person name="Clerc-Blankenburg K.C."/>
            <person name="Coyle M.C."/>
            <person name="Dao M.D."/>
            <person name="Davila M.L.D."/>
            <person name="Davy-Carroll L.D."/>
            <person name="Denson S.D."/>
            <person name="Dinh H.D."/>
            <person name="Fernandez S.F."/>
            <person name="Fernando P.F."/>
            <person name="Forbes L.F."/>
            <person name="Francis C.F."/>
            <person name="Francisco L.F."/>
            <person name="Fu Q.F."/>
            <person name="Garcia-Iii R.G."/>
            <person name="Garrett T.G."/>
            <person name="Gross S.G."/>
            <person name="Gubbala S.G."/>
            <person name="Hirani K.H."/>
            <person name="Hogues M.H."/>
            <person name="Hollins B.H."/>
            <person name="Jackson L.J."/>
            <person name="Javaid M.J."/>
            <person name="Jhangiani S.J."/>
            <person name="Johnson A.J."/>
            <person name="Johnson B.J."/>
            <person name="Jones J.J."/>
            <person name="Joshi V.J."/>
            <person name="Kalu J.K."/>
            <person name="Khan N.K."/>
            <person name="Korchina V.K."/>
            <person name="Kovar C.K."/>
            <person name="Lago L.L."/>
            <person name="Lara F.L."/>
            <person name="Le T.-K.L."/>
            <person name="Lee S.L."/>
            <person name="Legall-Iii F.L."/>
            <person name="Lemon S.L."/>
            <person name="Liu J.L."/>
            <person name="Liu Y.-S.L."/>
            <person name="Liyanage D.L."/>
            <person name="Lopez J.L."/>
            <person name="Lorensuhewa L.L."/>
            <person name="Mata R.M."/>
            <person name="Mathew T.M."/>
            <person name="Mercado C.M."/>
            <person name="Mercado I.M."/>
            <person name="Morales K.M."/>
            <person name="Morgan M.M."/>
            <person name="Munidasa M.M."/>
            <person name="Ngo D.N."/>
            <person name="Nguyen L.N."/>
            <person name="Nguyen T.N."/>
            <person name="Nguyen N.N."/>
            <person name="Obregon M.O."/>
            <person name="Okwuonu G.O."/>
            <person name="Ongeri F.O."/>
            <person name="Onwere C.O."/>
            <person name="Osifeso I.O."/>
            <person name="Parra A.P."/>
            <person name="Patil S.P."/>
            <person name="Perez A.P."/>
            <person name="Perez Y.P."/>
            <person name="Pham C.P."/>
            <person name="Pu L.-L.P."/>
            <person name="Puazo M.P."/>
            <person name="Quiroz J.Q."/>
            <person name="Rouhana J.R."/>
            <person name="Ruiz M.R."/>
            <person name="Ruiz S.-J.R."/>
            <person name="Saada N.S."/>
            <person name="Santibanez J.S."/>
            <person name="Scheel M.S."/>
            <person name="Schneider B.S."/>
            <person name="Simmons D.S."/>
            <person name="Sisson I.S."/>
            <person name="Tang L.-Y.T."/>
            <person name="Thornton R.T."/>
            <person name="Tisius J.T."/>
            <person name="Toledanes G.T."/>
            <person name="Trejos Z.T."/>
            <person name="Usmani K.U."/>
            <person name="Varghese R.V."/>
            <person name="Vattathil S.V."/>
            <person name="Vee V.V."/>
            <person name="Walker D.W."/>
            <person name="Weissenberger G.W."/>
            <person name="White C.W."/>
            <person name="Williams A.W."/>
            <person name="Woodworth J.W."/>
            <person name="Wright R.W."/>
            <person name="Zhu Y.Z."/>
            <person name="Han Y.H."/>
            <person name="Newsham I.N."/>
            <person name="Nazareth L.N."/>
            <person name="Worley K.W."/>
            <person name="Muzny D.M."/>
            <person name="Rogers J.R."/>
            <person name="Gibbs R.G."/>
        </authorList>
    </citation>
    <scope>NUCLEOTIDE SEQUENCE [LARGE SCALE GENOMIC DNA]</scope>
</reference>
<protein>
    <submittedName>
        <fullName evidence="1">Uncharacterized protein</fullName>
    </submittedName>
</protein>
<name>A0A8I5NN12_PAPAN</name>
<organism evidence="1 2">
    <name type="scientific">Papio anubis</name>
    <name type="common">Olive baboon</name>
    <dbReference type="NCBI Taxonomy" id="9555"/>
    <lineage>
        <taxon>Eukaryota</taxon>
        <taxon>Metazoa</taxon>
        <taxon>Chordata</taxon>
        <taxon>Craniata</taxon>
        <taxon>Vertebrata</taxon>
        <taxon>Euteleostomi</taxon>
        <taxon>Mammalia</taxon>
        <taxon>Eutheria</taxon>
        <taxon>Euarchontoglires</taxon>
        <taxon>Primates</taxon>
        <taxon>Haplorrhini</taxon>
        <taxon>Catarrhini</taxon>
        <taxon>Cercopithecidae</taxon>
        <taxon>Cercopithecinae</taxon>
        <taxon>Papio</taxon>
    </lineage>
</organism>
<proteinExistence type="predicted"/>
<dbReference type="GeneTree" id="ENSGT00940000170471"/>
<accession>A0A8I5NN12</accession>
<keyword evidence="2" id="KW-1185">Reference proteome</keyword>
<evidence type="ECO:0000313" key="1">
    <source>
        <dbReference type="Ensembl" id="ENSPANP00000054669.1"/>
    </source>
</evidence>
<reference evidence="1" key="3">
    <citation type="submission" date="2025-09" db="UniProtKB">
        <authorList>
            <consortium name="Ensembl"/>
        </authorList>
    </citation>
    <scope>IDENTIFICATION</scope>
</reference>